<evidence type="ECO:0000259" key="1">
    <source>
        <dbReference type="Pfam" id="PF20145"/>
    </source>
</evidence>
<dbReference type="PANTHER" id="PTHR12990:SF10">
    <property type="entry name" value="MESENCEPHALIC ASTROCYTE-DERIVED NEUROTROPHIC FACTOR"/>
    <property type="match status" value="1"/>
</dbReference>
<keyword evidence="3" id="KW-1185">Reference proteome</keyword>
<dbReference type="InterPro" id="IPR045333">
    <property type="entry name" value="ARMET-like"/>
</dbReference>
<dbReference type="Proteomes" id="UP000011518">
    <property type="component" value="Unassembled WGS sequence"/>
</dbReference>
<organism evidence="2 3">
    <name type="scientific">Tupaia chinensis</name>
    <name type="common">Chinese tree shrew</name>
    <name type="synonym">Tupaia belangeri chinensis</name>
    <dbReference type="NCBI Taxonomy" id="246437"/>
    <lineage>
        <taxon>Eukaryota</taxon>
        <taxon>Metazoa</taxon>
        <taxon>Chordata</taxon>
        <taxon>Craniata</taxon>
        <taxon>Vertebrata</taxon>
        <taxon>Euteleostomi</taxon>
        <taxon>Mammalia</taxon>
        <taxon>Eutheria</taxon>
        <taxon>Euarchontoglires</taxon>
        <taxon>Scandentia</taxon>
        <taxon>Tupaiidae</taxon>
        <taxon>Tupaia</taxon>
    </lineage>
</organism>
<dbReference type="InParanoid" id="L9KFZ1"/>
<reference evidence="3" key="2">
    <citation type="journal article" date="2013" name="Nat. Commun.">
        <title>Genome of the Chinese tree shrew.</title>
        <authorList>
            <person name="Fan Y."/>
            <person name="Huang Z.Y."/>
            <person name="Cao C.C."/>
            <person name="Chen C.S."/>
            <person name="Chen Y.X."/>
            <person name="Fan D.D."/>
            <person name="He J."/>
            <person name="Hou H.L."/>
            <person name="Hu L."/>
            <person name="Hu X.T."/>
            <person name="Jiang X.T."/>
            <person name="Lai R."/>
            <person name="Lang Y.S."/>
            <person name="Liang B."/>
            <person name="Liao S.G."/>
            <person name="Mu D."/>
            <person name="Ma Y.Y."/>
            <person name="Niu Y.Y."/>
            <person name="Sun X.Q."/>
            <person name="Xia J.Q."/>
            <person name="Xiao J."/>
            <person name="Xiong Z.Q."/>
            <person name="Xu L."/>
            <person name="Yang L."/>
            <person name="Zhang Y."/>
            <person name="Zhao W."/>
            <person name="Zhao X.D."/>
            <person name="Zheng Y.T."/>
            <person name="Zhou J.M."/>
            <person name="Zhu Y.B."/>
            <person name="Zhang G.J."/>
            <person name="Wang J."/>
            <person name="Yao Y.G."/>
        </authorList>
    </citation>
    <scope>NUCLEOTIDE SEQUENCE [LARGE SCALE GENOMIC DNA]</scope>
</reference>
<sequence>MWVTRQLVVALAPGTLPGGRALRPARGKENRLCYYIGATDEAATKIISEASKPLAHHFPVGICEKLKKDSRVCELKYEKQIDLSTVDPKTLRVKELKKSGRTGGNMQKLRRKI</sequence>
<gene>
    <name evidence="2" type="ORF">TREES_T100004325</name>
</gene>
<dbReference type="InterPro" id="IPR036361">
    <property type="entry name" value="SAP_dom_sf"/>
</dbReference>
<dbReference type="Gene3D" id="1.10.720.30">
    <property type="entry name" value="SAP domain"/>
    <property type="match status" value="1"/>
</dbReference>
<evidence type="ECO:0000313" key="2">
    <source>
        <dbReference type="EMBL" id="ELW61553.1"/>
    </source>
</evidence>
<dbReference type="GO" id="GO:0071542">
    <property type="term" value="P:dopaminergic neuron differentiation"/>
    <property type="evidence" value="ECO:0007669"/>
    <property type="project" value="TreeGrafter"/>
</dbReference>
<dbReference type="EMBL" id="KB320872">
    <property type="protein sequence ID" value="ELW61553.1"/>
    <property type="molecule type" value="Genomic_DNA"/>
</dbReference>
<dbReference type="GO" id="GO:0005615">
    <property type="term" value="C:extracellular space"/>
    <property type="evidence" value="ECO:0007669"/>
    <property type="project" value="TreeGrafter"/>
</dbReference>
<dbReference type="Pfam" id="PF20145">
    <property type="entry name" value="ARMET_N"/>
    <property type="match status" value="1"/>
</dbReference>
<protein>
    <submittedName>
        <fullName evidence="2">Mesencephalic astrocyte-derived neurotrophic factor</fullName>
    </submittedName>
</protein>
<dbReference type="InterPro" id="IPR045332">
    <property type="entry name" value="ARMET_N"/>
</dbReference>
<dbReference type="GO" id="GO:0005783">
    <property type="term" value="C:endoplasmic reticulum"/>
    <property type="evidence" value="ECO:0007669"/>
    <property type="project" value="TreeGrafter"/>
</dbReference>
<reference evidence="3" key="1">
    <citation type="submission" date="2012-07" db="EMBL/GenBank/DDBJ databases">
        <title>Genome of the Chinese tree shrew, a rising model animal genetically related to primates.</title>
        <authorList>
            <person name="Zhang G."/>
            <person name="Fan Y."/>
            <person name="Yao Y."/>
            <person name="Huang Z."/>
        </authorList>
    </citation>
    <scope>NUCLEOTIDE SEQUENCE [LARGE SCALE GENOMIC DNA]</scope>
</reference>
<name>L9KFZ1_TUPCH</name>
<dbReference type="Gene3D" id="1.10.225.10">
    <property type="entry name" value="Saposin-like"/>
    <property type="match status" value="1"/>
</dbReference>
<dbReference type="STRING" id="246437.L9KFZ1"/>
<accession>L9KFZ1</accession>
<dbReference type="AlphaFoldDB" id="L9KFZ1"/>
<evidence type="ECO:0000313" key="3">
    <source>
        <dbReference type="Proteomes" id="UP000011518"/>
    </source>
</evidence>
<dbReference type="PANTHER" id="PTHR12990">
    <property type="entry name" value="ARMET-LIKE PROTEIN"/>
    <property type="match status" value="1"/>
</dbReference>
<feature type="domain" description="ARMET N-terminal" evidence="1">
    <location>
        <begin position="24"/>
        <end position="81"/>
    </location>
</feature>
<dbReference type="GO" id="GO:0031175">
    <property type="term" value="P:neuron projection development"/>
    <property type="evidence" value="ECO:0007669"/>
    <property type="project" value="TreeGrafter"/>
</dbReference>
<proteinExistence type="predicted"/>